<organism evidence="5 6">
    <name type="scientific">Tepidanaerobacter acetatoxydans (strain DSM 21804 / JCM 16047 / Re1)</name>
    <dbReference type="NCBI Taxonomy" id="1209989"/>
    <lineage>
        <taxon>Bacteria</taxon>
        <taxon>Bacillati</taxon>
        <taxon>Bacillota</taxon>
        <taxon>Clostridia</taxon>
        <taxon>Thermosediminibacterales</taxon>
        <taxon>Tepidanaerobacteraceae</taxon>
        <taxon>Tepidanaerobacter</taxon>
    </lineage>
</organism>
<evidence type="ECO:0000256" key="1">
    <source>
        <dbReference type="ARBA" id="ARBA00023015"/>
    </source>
</evidence>
<dbReference type="EMBL" id="HF563609">
    <property type="protein sequence ID" value="CCP24776.1"/>
    <property type="molecule type" value="Genomic_DNA"/>
</dbReference>
<accession>F4LRN5</accession>
<dbReference type="PATRIC" id="fig|1209989.3.peg.105"/>
<dbReference type="Pfam" id="PF00392">
    <property type="entry name" value="GntR"/>
    <property type="match status" value="1"/>
</dbReference>
<evidence type="ECO:0000256" key="2">
    <source>
        <dbReference type="ARBA" id="ARBA00023125"/>
    </source>
</evidence>
<evidence type="ECO:0000256" key="3">
    <source>
        <dbReference type="ARBA" id="ARBA00023163"/>
    </source>
</evidence>
<dbReference type="Gene3D" id="1.20.120.530">
    <property type="entry name" value="GntR ligand-binding domain-like"/>
    <property type="match status" value="1"/>
</dbReference>
<evidence type="ECO:0000313" key="6">
    <source>
        <dbReference type="Proteomes" id="UP000010802"/>
    </source>
</evidence>
<name>F4LRN5_TEPAE</name>
<dbReference type="Gene3D" id="1.10.10.10">
    <property type="entry name" value="Winged helix-like DNA-binding domain superfamily/Winged helix DNA-binding domain"/>
    <property type="match status" value="1"/>
</dbReference>
<dbReference type="InterPro" id="IPR000485">
    <property type="entry name" value="AsnC-type_HTH_dom"/>
</dbReference>
<dbReference type="SMART" id="SM00895">
    <property type="entry name" value="FCD"/>
    <property type="match status" value="1"/>
</dbReference>
<dbReference type="KEGG" id="tep:TepRe1_0086"/>
<dbReference type="eggNOG" id="COG1802">
    <property type="taxonomic scope" value="Bacteria"/>
</dbReference>
<dbReference type="PANTHER" id="PTHR43537:SF24">
    <property type="entry name" value="GLUCONATE OPERON TRANSCRIPTIONAL REPRESSOR"/>
    <property type="match status" value="1"/>
</dbReference>
<proteinExistence type="predicted"/>
<dbReference type="PRINTS" id="PR00033">
    <property type="entry name" value="HTHASNC"/>
</dbReference>
<dbReference type="HOGENOM" id="CLU_017584_5_1_9"/>
<keyword evidence="3" id="KW-0804">Transcription</keyword>
<dbReference type="InterPro" id="IPR036390">
    <property type="entry name" value="WH_DNA-bd_sf"/>
</dbReference>
<dbReference type="InterPro" id="IPR000524">
    <property type="entry name" value="Tscrpt_reg_HTH_GntR"/>
</dbReference>
<keyword evidence="1" id="KW-0805">Transcription regulation</keyword>
<reference evidence="6" key="1">
    <citation type="journal article" date="2013" name="Genome Announc.">
        <title>First genome sequence of a syntrophic acetate-oxidizing bacterium, Tepidanaerobacter acetatoxydans strain Re1.</title>
        <authorList>
            <person name="Manzoor S."/>
            <person name="Bongcam-Rudloff E."/>
            <person name="Schnurer A."/>
            <person name="Muller B."/>
        </authorList>
    </citation>
    <scope>NUCLEOTIDE SEQUENCE [LARGE SCALE GENOMIC DNA]</scope>
    <source>
        <strain evidence="6">Re1</strain>
    </source>
</reference>
<keyword evidence="6" id="KW-1185">Reference proteome</keyword>
<dbReference type="SUPFAM" id="SSF48008">
    <property type="entry name" value="GntR ligand-binding domain-like"/>
    <property type="match status" value="1"/>
</dbReference>
<dbReference type="STRING" id="1209989.TepRe1_0086"/>
<dbReference type="CDD" id="cd07377">
    <property type="entry name" value="WHTH_GntR"/>
    <property type="match status" value="1"/>
</dbReference>
<dbReference type="RefSeq" id="WP_013777222.1">
    <property type="nucleotide sequence ID" value="NC_015519.1"/>
</dbReference>
<evidence type="ECO:0000259" key="4">
    <source>
        <dbReference type="PROSITE" id="PS50949"/>
    </source>
</evidence>
<dbReference type="Pfam" id="PF07729">
    <property type="entry name" value="FCD"/>
    <property type="match status" value="1"/>
</dbReference>
<dbReference type="SUPFAM" id="SSF46785">
    <property type="entry name" value="Winged helix' DNA-binding domain"/>
    <property type="match status" value="1"/>
</dbReference>
<keyword evidence="2" id="KW-0238">DNA-binding</keyword>
<dbReference type="GO" id="GO:0003700">
    <property type="term" value="F:DNA-binding transcription factor activity"/>
    <property type="evidence" value="ECO:0007669"/>
    <property type="project" value="InterPro"/>
</dbReference>
<dbReference type="OrthoDB" id="9781630at2"/>
<feature type="domain" description="HTH gntR-type" evidence="4">
    <location>
        <begin position="14"/>
        <end position="81"/>
    </location>
</feature>
<dbReference type="PRINTS" id="PR00035">
    <property type="entry name" value="HTHGNTR"/>
</dbReference>
<dbReference type="Proteomes" id="UP000010802">
    <property type="component" value="Chromosome"/>
</dbReference>
<evidence type="ECO:0000313" key="5">
    <source>
        <dbReference type="EMBL" id="CCP24776.1"/>
    </source>
</evidence>
<dbReference type="InterPro" id="IPR008920">
    <property type="entry name" value="TF_FadR/GntR_C"/>
</dbReference>
<dbReference type="KEGG" id="tae:TepiRe1_0089"/>
<gene>
    <name evidence="5" type="ordered locus">TEPIRE1_0089</name>
</gene>
<dbReference type="PANTHER" id="PTHR43537">
    <property type="entry name" value="TRANSCRIPTIONAL REGULATOR, GNTR FAMILY"/>
    <property type="match status" value="1"/>
</dbReference>
<dbReference type="SMART" id="SM00345">
    <property type="entry name" value="HTH_GNTR"/>
    <property type="match status" value="1"/>
</dbReference>
<accession>L0RVJ2</accession>
<dbReference type="InterPro" id="IPR011711">
    <property type="entry name" value="GntR_C"/>
</dbReference>
<protein>
    <submittedName>
        <fullName evidence="5">Transcriptional regulator, GntR family</fullName>
    </submittedName>
</protein>
<dbReference type="InterPro" id="IPR036388">
    <property type="entry name" value="WH-like_DNA-bd_sf"/>
</dbReference>
<dbReference type="GO" id="GO:0043565">
    <property type="term" value="F:sequence-specific DNA binding"/>
    <property type="evidence" value="ECO:0007669"/>
    <property type="project" value="InterPro"/>
</dbReference>
<sequence>MSNRFSTIKLDNYKPLRDLVFAAMREAILSGKLKPGERLMEVQLAEEMGVSRTPVREAIRKLELEGLVVMVPRKGAYVAGLTLKDVAEVFEIRSSLEGLAAALAADRITDEEVEALDNILKEISEAVGKGDIDKVIKKDGEFHQILFSASRNNRLAQMINNLKEQIDRFRVQSFSNPVRLKSVLSEHKEILDAIKQGNIENAEKLAKEHIYKVEYNVMNILRKQMDFEEEPL</sequence>
<dbReference type="PROSITE" id="PS50949">
    <property type="entry name" value="HTH_GNTR"/>
    <property type="match status" value="1"/>
</dbReference>
<dbReference type="AlphaFoldDB" id="F4LRN5"/>